<gene>
    <name evidence="5" type="ORF">P0O24_05135</name>
</gene>
<proteinExistence type="predicted"/>
<dbReference type="Pfam" id="PF17210">
    <property type="entry name" value="SdrD_B"/>
    <property type="match status" value="1"/>
</dbReference>
<dbReference type="Proteomes" id="UP001215956">
    <property type="component" value="Unassembled WGS sequence"/>
</dbReference>
<accession>A0ABT5XEA0</accession>
<dbReference type="InterPro" id="IPR051417">
    <property type="entry name" value="SDr/BOS_complex"/>
</dbReference>
<evidence type="ECO:0000313" key="6">
    <source>
        <dbReference type="Proteomes" id="UP001215956"/>
    </source>
</evidence>
<reference evidence="5 6" key="1">
    <citation type="submission" date="2023-03" db="EMBL/GenBank/DDBJ databases">
        <title>Whole genome sequencing of Methanotrichaceae archaeon M04Ac.</title>
        <authorList>
            <person name="Khomyakova M.A."/>
            <person name="Merkel A.Y."/>
            <person name="Slobodkin A.I."/>
        </authorList>
    </citation>
    <scope>NUCLEOTIDE SEQUENCE [LARGE SCALE GENOMIC DNA]</scope>
    <source>
        <strain evidence="5 6">M04Ac</strain>
    </source>
</reference>
<evidence type="ECO:0000256" key="2">
    <source>
        <dbReference type="ARBA" id="ARBA00022525"/>
    </source>
</evidence>
<keyword evidence="2" id="KW-0964">Secreted</keyword>
<keyword evidence="3" id="KW-0732">Signal</keyword>
<dbReference type="RefSeq" id="WP_316968669.1">
    <property type="nucleotide sequence ID" value="NZ_JARFPL010000012.1"/>
</dbReference>
<comment type="subcellular location">
    <subcellularLocation>
        <location evidence="1">Secreted</location>
    </subcellularLocation>
</comment>
<evidence type="ECO:0000256" key="3">
    <source>
        <dbReference type="ARBA" id="ARBA00022729"/>
    </source>
</evidence>
<evidence type="ECO:0000313" key="5">
    <source>
        <dbReference type="EMBL" id="MDF0592963.1"/>
    </source>
</evidence>
<dbReference type="Gene3D" id="2.60.40.10">
    <property type="entry name" value="Immunoglobulins"/>
    <property type="match status" value="1"/>
</dbReference>
<comment type="caution">
    <text evidence="5">The sequence shown here is derived from an EMBL/GenBank/DDBJ whole genome shotgun (WGS) entry which is preliminary data.</text>
</comment>
<evidence type="ECO:0000259" key="4">
    <source>
        <dbReference type="Pfam" id="PF17210"/>
    </source>
</evidence>
<dbReference type="InterPro" id="IPR013783">
    <property type="entry name" value="Ig-like_fold"/>
</dbReference>
<keyword evidence="6" id="KW-1185">Reference proteome</keyword>
<dbReference type="PANTHER" id="PTHR23303:SF15">
    <property type="entry name" value="COLOSSIN-A"/>
    <property type="match status" value="1"/>
</dbReference>
<name>A0ABT5XEA0_9EURY</name>
<evidence type="ECO:0000256" key="1">
    <source>
        <dbReference type="ARBA" id="ARBA00004613"/>
    </source>
</evidence>
<dbReference type="SUPFAM" id="SSF117074">
    <property type="entry name" value="Hypothetical protein PA1324"/>
    <property type="match status" value="1"/>
</dbReference>
<dbReference type="PANTHER" id="PTHR23303">
    <property type="entry name" value="CARBOXYPEPTIDASE REGULATORY REGION-CONTAINING"/>
    <property type="match status" value="1"/>
</dbReference>
<feature type="domain" description="SD-repeat containing protein B" evidence="4">
    <location>
        <begin position="56"/>
        <end position="124"/>
    </location>
</feature>
<dbReference type="EMBL" id="JARFPL010000012">
    <property type="protein sequence ID" value="MDF0592963.1"/>
    <property type="molecule type" value="Genomic_DNA"/>
</dbReference>
<sequence length="190" mass="21308">MAVLFLTATFAYSEPSKIGGYEEDIHKFISTDDVILGDDEQNDTIDFGFMAKKGLIGDFVWNDSNENGIQDDGEEGLPGVNVSLYMLPDGEKEVFYNSTFSDLNGSYSFIVPFGRYVVKTGEGQKYGNGYIRIFDPTLPEDVRIFPWGEIDKIYAGGEENDSNDHKGSIVVMDHHDPVNTTIDFGYVKYY</sequence>
<organism evidence="5 6">
    <name type="scientific">Candidatus Methanocrinis alkalitolerans</name>
    <dbReference type="NCBI Taxonomy" id="3033395"/>
    <lineage>
        <taxon>Archaea</taxon>
        <taxon>Methanobacteriati</taxon>
        <taxon>Methanobacteriota</taxon>
        <taxon>Stenosarchaea group</taxon>
        <taxon>Methanomicrobia</taxon>
        <taxon>Methanotrichales</taxon>
        <taxon>Methanotrichaceae</taxon>
        <taxon>Methanocrinis</taxon>
    </lineage>
</organism>
<dbReference type="InterPro" id="IPR033764">
    <property type="entry name" value="Sdr_B"/>
</dbReference>
<protein>
    <submittedName>
        <fullName evidence="5">SdrD B-like domain-containing protein</fullName>
    </submittedName>
</protein>